<reference evidence="1" key="1">
    <citation type="journal article" date="2014" name="Front. Microbiol.">
        <title>High frequency of phylogenetically diverse reductive dehalogenase-homologous genes in deep subseafloor sedimentary metagenomes.</title>
        <authorList>
            <person name="Kawai M."/>
            <person name="Futagami T."/>
            <person name="Toyoda A."/>
            <person name="Takaki Y."/>
            <person name="Nishi S."/>
            <person name="Hori S."/>
            <person name="Arai W."/>
            <person name="Tsubouchi T."/>
            <person name="Morono Y."/>
            <person name="Uchiyama I."/>
            <person name="Ito T."/>
            <person name="Fujiyama A."/>
            <person name="Inagaki F."/>
            <person name="Takami H."/>
        </authorList>
    </citation>
    <scope>NUCLEOTIDE SEQUENCE</scope>
    <source>
        <strain evidence="1">Expedition CK06-06</strain>
    </source>
</reference>
<gene>
    <name evidence="1" type="ORF">S01H4_25138</name>
</gene>
<dbReference type="EMBL" id="BART01011917">
    <property type="protein sequence ID" value="GAG89519.1"/>
    <property type="molecule type" value="Genomic_DNA"/>
</dbReference>
<organism evidence="1">
    <name type="scientific">marine sediment metagenome</name>
    <dbReference type="NCBI Taxonomy" id="412755"/>
    <lineage>
        <taxon>unclassified sequences</taxon>
        <taxon>metagenomes</taxon>
        <taxon>ecological metagenomes</taxon>
    </lineage>
</organism>
<protein>
    <submittedName>
        <fullName evidence="1">Uncharacterized protein</fullName>
    </submittedName>
</protein>
<proteinExistence type="predicted"/>
<comment type="caution">
    <text evidence="1">The sequence shown here is derived from an EMBL/GenBank/DDBJ whole genome shotgun (WGS) entry which is preliminary data.</text>
</comment>
<name>X1B1B8_9ZZZZ</name>
<feature type="non-terminal residue" evidence="1">
    <location>
        <position position="31"/>
    </location>
</feature>
<evidence type="ECO:0000313" key="1">
    <source>
        <dbReference type="EMBL" id="GAG89519.1"/>
    </source>
</evidence>
<sequence>MHTARYFNQTVNIHTLERSEWNKLYLASKQG</sequence>
<dbReference type="AlphaFoldDB" id="X1B1B8"/>
<accession>X1B1B8</accession>